<dbReference type="PANTHER" id="PTHR42704">
    <property type="entry name" value="RIBULOSE BISPHOSPHATE CARBOXYLASE"/>
    <property type="match status" value="1"/>
</dbReference>
<dbReference type="InterPro" id="IPR036376">
    <property type="entry name" value="RuBisCO_lsu_C_sf"/>
</dbReference>
<dbReference type="SUPFAM" id="SSF54966">
    <property type="entry name" value="RuBisCO, large subunit, small (N-terminal) domain"/>
    <property type="match status" value="1"/>
</dbReference>
<reference evidence="3" key="1">
    <citation type="submission" date="2006-12" db="EMBL/GenBank/DDBJ databases">
        <title>Complete sequence of Halorhodospira halophila SL1.</title>
        <authorList>
            <consortium name="US DOE Joint Genome Institute"/>
            <person name="Copeland A."/>
            <person name="Lucas S."/>
            <person name="Lapidus A."/>
            <person name="Barry K."/>
            <person name="Detter J.C."/>
            <person name="Glavina del Rio T."/>
            <person name="Hammon N."/>
            <person name="Israni S."/>
            <person name="Dalin E."/>
            <person name="Tice H."/>
            <person name="Pitluck S."/>
            <person name="Saunders E."/>
            <person name="Brettin T."/>
            <person name="Bruce D."/>
            <person name="Han C."/>
            <person name="Tapia R."/>
            <person name="Schmutz J."/>
            <person name="Larimer F."/>
            <person name="Land M."/>
            <person name="Hauser L."/>
            <person name="Kyrpides N."/>
            <person name="Mikhailova N."/>
            <person name="Hoff W."/>
            <person name="Richardson P."/>
        </authorList>
    </citation>
    <scope>NUCLEOTIDE SEQUENCE [LARGE SCALE GENOMIC DNA]</scope>
    <source>
        <strain evidence="3">DSM 244 / SL1</strain>
    </source>
</reference>
<dbReference type="HOGENOM" id="CLU_031450_3_1_6"/>
<evidence type="ECO:0000313" key="3">
    <source>
        <dbReference type="Proteomes" id="UP000000647"/>
    </source>
</evidence>
<keyword evidence="2" id="KW-0456">Lyase</keyword>
<dbReference type="SFLD" id="SFLDF00158">
    <property type="entry name" value="5-methylthio-D-ribulose_1-phos"/>
    <property type="match status" value="1"/>
</dbReference>
<dbReference type="RefSeq" id="WP_011813278.1">
    <property type="nucleotide sequence ID" value="NC_008789.1"/>
</dbReference>
<evidence type="ECO:0000259" key="1">
    <source>
        <dbReference type="Pfam" id="PF00016"/>
    </source>
</evidence>
<name>A1WU93_HALHL</name>
<dbReference type="PANTHER" id="PTHR42704:SF17">
    <property type="entry name" value="RIBULOSE BISPHOSPHATE CARBOXYLASE LARGE CHAIN"/>
    <property type="match status" value="1"/>
</dbReference>
<dbReference type="EC" id="4.1.1.39" evidence="2"/>
<dbReference type="Gene3D" id="3.20.20.110">
    <property type="entry name" value="Ribulose bisphosphate carboxylase, large subunit, C-terminal domain"/>
    <property type="match status" value="1"/>
</dbReference>
<dbReference type="GO" id="GO:0015977">
    <property type="term" value="P:carbon fixation"/>
    <property type="evidence" value="ECO:0007669"/>
    <property type="project" value="InterPro"/>
</dbReference>
<dbReference type="GO" id="GO:0000287">
    <property type="term" value="F:magnesium ion binding"/>
    <property type="evidence" value="ECO:0007669"/>
    <property type="project" value="InterPro"/>
</dbReference>
<dbReference type="AlphaFoldDB" id="A1WU93"/>
<dbReference type="SFLD" id="SFLDS00014">
    <property type="entry name" value="RuBisCO"/>
    <property type="match status" value="1"/>
</dbReference>
<dbReference type="Pfam" id="PF00016">
    <property type="entry name" value="RuBisCO_large"/>
    <property type="match status" value="1"/>
</dbReference>
<dbReference type="KEGG" id="hha:Hhal_0467"/>
<dbReference type="EMBL" id="CP000544">
    <property type="protein sequence ID" value="ABM61255.1"/>
    <property type="molecule type" value="Genomic_DNA"/>
</dbReference>
<protein>
    <submittedName>
        <fullName evidence="2">Ribulose-1,5-bisphosphate carboxylase/oxygenase large subunit</fullName>
        <ecNumber evidence="2">4.1.1.39</ecNumber>
    </submittedName>
</protein>
<dbReference type="Proteomes" id="UP000000647">
    <property type="component" value="Chromosome"/>
</dbReference>
<accession>A1WU93</accession>
<evidence type="ECO:0000313" key="2">
    <source>
        <dbReference type="EMBL" id="ABM61255.1"/>
    </source>
</evidence>
<dbReference type="InterPro" id="IPR036422">
    <property type="entry name" value="RuBisCO_lsu_N_sf"/>
</dbReference>
<proteinExistence type="predicted"/>
<dbReference type="SFLD" id="SFLDG00301">
    <property type="entry name" value="RuBisCO-like_proteins"/>
    <property type="match status" value="1"/>
</dbReference>
<gene>
    <name evidence="2" type="ordered locus">Hhal_0467</name>
</gene>
<dbReference type="InterPro" id="IPR000685">
    <property type="entry name" value="RuBisCO_lsu_C"/>
</dbReference>
<dbReference type="GO" id="GO:0016984">
    <property type="term" value="F:ribulose-bisphosphate carboxylase activity"/>
    <property type="evidence" value="ECO:0007669"/>
    <property type="project" value="UniProtKB-EC"/>
</dbReference>
<dbReference type="eggNOG" id="COG1850">
    <property type="taxonomic scope" value="Bacteria"/>
</dbReference>
<dbReference type="SUPFAM" id="SSF51649">
    <property type="entry name" value="RuBisCo, C-terminal domain"/>
    <property type="match status" value="1"/>
</dbReference>
<reference evidence="2 3" key="2">
    <citation type="journal article" date="2013" name="Stand. Genomic Sci.">
        <title>Complete genome sequence of Halorhodospira halophila SL1.</title>
        <authorList>
            <person name="Challacombe J.F."/>
            <person name="Majid S."/>
            <person name="Deole R."/>
            <person name="Brettin T.S."/>
            <person name="Bruce D."/>
            <person name="Delano S.F."/>
            <person name="Detter J.C."/>
            <person name="Gleasner C.D."/>
            <person name="Han C.S."/>
            <person name="Misra M."/>
            <person name="Reitenga K.G."/>
            <person name="Mikhailova N."/>
            <person name="Woyke T."/>
            <person name="Pitluck S."/>
            <person name="Nolan M."/>
            <person name="Land M.L."/>
            <person name="Saunders E."/>
            <person name="Tapia R."/>
            <person name="Lapidus A."/>
            <person name="Ivanova N."/>
            <person name="Hoff W.D."/>
        </authorList>
    </citation>
    <scope>NUCLEOTIDE SEQUENCE [LARGE SCALE GENOMIC DNA]</scope>
    <source>
        <strain evidence="3">DSM 244 / SL1</strain>
    </source>
</reference>
<sequence length="369" mass="40002">MSAETLRVTYYLTCRPGEDPHDKAKGIALEQSAELPSRCIPEHVYDDVVPTIQELTALEDGRHRLVLDFPEAITGLEPTQLINNLFGNISLKSGIRLADVEWTPNLLRALGGPRYGTAGVREMLGIGERPISSTALKPLGLDTATLAGFCADFARGGIDLIKDDHGLCDQDTSRFVDRVQACQRAVNEVNAETGGRSLYLPNVTGPRWELDKRLDAAQEAGCKAVLICPFLTGLDALIWARERYDMALMAHPAFAGAVAGAEHGIDPALLLGEITRLFGADMVVYTNAEGRFPTYDQALCDRINDRLRRPLGDIRPALPTPGGGVDAARAPYWAERYGPDVVLLIGGSLYAQGDRAAAARRLQDVVEGQ</sequence>
<feature type="domain" description="Ribulose bisphosphate carboxylase large subunit C-terminal" evidence="1">
    <location>
        <begin position="119"/>
        <end position="351"/>
    </location>
</feature>
<dbReference type="CDD" id="cd08210">
    <property type="entry name" value="RLP_RrRLP"/>
    <property type="match status" value="1"/>
</dbReference>
<keyword evidence="3" id="KW-1185">Reference proteome</keyword>
<dbReference type="STRING" id="349124.Hhal_0467"/>
<dbReference type="InterPro" id="IPR033966">
    <property type="entry name" value="RuBisCO"/>
</dbReference>
<organism evidence="2 3">
    <name type="scientific">Halorhodospira halophila (strain DSM 244 / SL1)</name>
    <name type="common">Ectothiorhodospira halophila (strain DSM 244 / SL1)</name>
    <dbReference type="NCBI Taxonomy" id="349124"/>
    <lineage>
        <taxon>Bacteria</taxon>
        <taxon>Pseudomonadati</taxon>
        <taxon>Pseudomonadota</taxon>
        <taxon>Gammaproteobacteria</taxon>
        <taxon>Chromatiales</taxon>
        <taxon>Ectothiorhodospiraceae</taxon>
        <taxon>Halorhodospira</taxon>
    </lineage>
</organism>
<dbReference type="Gene3D" id="3.30.70.150">
    <property type="entry name" value="RuBisCO large subunit, N-terminal domain"/>
    <property type="match status" value="1"/>
</dbReference>